<dbReference type="AlphaFoldDB" id="A0A285MV64"/>
<dbReference type="Proteomes" id="UP000219048">
    <property type="component" value="Unassembled WGS sequence"/>
</dbReference>
<sequence>MLLGIVLLIWGIIGFKVLSALSPEDETLALAENVNFEPKEVAEKDTFNILVNYRDPFLGTLSLSKKRTKKVVKKREVQFPSVNYTGLITDQNTKNHIFFVTISGNQYLMRVGNTQSDVTLVSGRSNNIKIRYKGILKTIPLQNATQ</sequence>
<evidence type="ECO:0000313" key="2">
    <source>
        <dbReference type="Proteomes" id="UP000219048"/>
    </source>
</evidence>
<keyword evidence="2" id="KW-1185">Reference proteome</keyword>
<evidence type="ECO:0008006" key="3">
    <source>
        <dbReference type="Google" id="ProtNLM"/>
    </source>
</evidence>
<evidence type="ECO:0000313" key="1">
    <source>
        <dbReference type="EMBL" id="SNY99696.1"/>
    </source>
</evidence>
<gene>
    <name evidence="1" type="ORF">SAMN06265377_1507</name>
</gene>
<accession>A0A285MV64</accession>
<name>A0A285MV64_9FLAO</name>
<dbReference type="EMBL" id="OBEH01000002">
    <property type="protein sequence ID" value="SNY99696.1"/>
    <property type="molecule type" value="Genomic_DNA"/>
</dbReference>
<reference evidence="2" key="1">
    <citation type="submission" date="2017-09" db="EMBL/GenBank/DDBJ databases">
        <authorList>
            <person name="Varghese N."/>
            <person name="Submissions S."/>
        </authorList>
    </citation>
    <scope>NUCLEOTIDE SEQUENCE [LARGE SCALE GENOMIC DNA]</scope>
    <source>
        <strain evidence="2">DSM 25885</strain>
    </source>
</reference>
<protein>
    <recommendedName>
        <fullName evidence="3">Type II secretion system protein GspC N-terminal domain-containing protein</fullName>
    </recommendedName>
</protein>
<organism evidence="1 2">
    <name type="scientific">Flagellimonas pacifica</name>
    <dbReference type="NCBI Taxonomy" id="1247520"/>
    <lineage>
        <taxon>Bacteria</taxon>
        <taxon>Pseudomonadati</taxon>
        <taxon>Bacteroidota</taxon>
        <taxon>Flavobacteriia</taxon>
        <taxon>Flavobacteriales</taxon>
        <taxon>Flavobacteriaceae</taxon>
        <taxon>Flagellimonas</taxon>
    </lineage>
</organism>
<proteinExistence type="predicted"/>